<sequence>MAFFRSLSLRQLLTVPYVVLVLLLAIMIGLLSYRAGREAVDSLSGQLLGETVGRISQAVEKHVFGSAAVLEVAFPEGLTAPVRLADEVDALRTRFWQATSVHRELNNYAYYGDEQGHFFGLWRDSAQDAQVRLRTEGSGPRTLYKVHGIRGALVDPVVEDKVFEPRERPWYRASRDSGAEIWTSIYIDFRTQGLVATRARRVPNADGGLGGVVATDVSLQSLSDFVRSLPLSPNGLAFVAEPDGKLIATSRGSYLRQGTSGRSERLDAEQSDDPLLVATHRAVRELIALPGDHGATRTVKISGPDGAAVQVAWARIRDDAGLDWVIAVAVPRSDFLQRITDNVYRTLALAVLAALLAIGIGLASLSVVARDLRQLSVAARRVGEGDFSAPLGIRRGDEIGDLAKSFQAMTQRLTTDRLTGLANREAVLRRLEERMARQRRSADGGMFAVLFLDLDRFKEVNDRFGHDAGDRVLVALGQRLQAQLREGDMVARWAGDEFLVLLDQISTEADARHVVDKLKRSMELPLQTPGLGQDVELSLSVGVAIYPRDGQDVDTLVQRADVAMYRDKPGQGG</sequence>
<dbReference type="InterPro" id="IPR003660">
    <property type="entry name" value="HAMP_dom"/>
</dbReference>
<dbReference type="RefSeq" id="WP_210854684.1">
    <property type="nucleotide sequence ID" value="NZ_JAGQDD010000010.1"/>
</dbReference>
<feature type="transmembrane region" description="Helical" evidence="1">
    <location>
        <begin position="12"/>
        <end position="33"/>
    </location>
</feature>
<dbReference type="SUPFAM" id="SSF158472">
    <property type="entry name" value="HAMP domain-like"/>
    <property type="match status" value="1"/>
</dbReference>
<dbReference type="EMBL" id="JAGQDD010000010">
    <property type="protein sequence ID" value="MBQ0931716.1"/>
    <property type="molecule type" value="Genomic_DNA"/>
</dbReference>
<dbReference type="InterPro" id="IPR029787">
    <property type="entry name" value="Nucleotide_cyclase"/>
</dbReference>
<name>A0A940YAQ0_9BURK</name>
<dbReference type="Proteomes" id="UP000676246">
    <property type="component" value="Unassembled WGS sequence"/>
</dbReference>
<dbReference type="PROSITE" id="PS50885">
    <property type="entry name" value="HAMP"/>
    <property type="match status" value="1"/>
</dbReference>
<dbReference type="SMART" id="SM00304">
    <property type="entry name" value="HAMP"/>
    <property type="match status" value="1"/>
</dbReference>
<dbReference type="Gene3D" id="6.10.340.10">
    <property type="match status" value="1"/>
</dbReference>
<feature type="transmembrane region" description="Helical" evidence="1">
    <location>
        <begin position="347"/>
        <end position="368"/>
    </location>
</feature>
<dbReference type="Pfam" id="PF00672">
    <property type="entry name" value="HAMP"/>
    <property type="match status" value="1"/>
</dbReference>
<dbReference type="SUPFAM" id="SSF55073">
    <property type="entry name" value="Nucleotide cyclase"/>
    <property type="match status" value="1"/>
</dbReference>
<dbReference type="InterPro" id="IPR052163">
    <property type="entry name" value="DGC-Regulatory_Protein"/>
</dbReference>
<dbReference type="GO" id="GO:0007165">
    <property type="term" value="P:signal transduction"/>
    <property type="evidence" value="ECO:0007669"/>
    <property type="project" value="InterPro"/>
</dbReference>
<dbReference type="EC" id="2.7.7.65" evidence="4"/>
<dbReference type="Gene3D" id="3.30.450.20">
    <property type="entry name" value="PAS domain"/>
    <property type="match status" value="1"/>
</dbReference>
<evidence type="ECO:0000313" key="5">
    <source>
        <dbReference type="Proteomes" id="UP000676246"/>
    </source>
</evidence>
<feature type="domain" description="HAMP" evidence="2">
    <location>
        <begin position="366"/>
        <end position="418"/>
    </location>
</feature>
<evidence type="ECO:0000313" key="4">
    <source>
        <dbReference type="EMBL" id="MBQ0931716.1"/>
    </source>
</evidence>
<dbReference type="Pfam" id="PF00990">
    <property type="entry name" value="GGDEF"/>
    <property type="match status" value="1"/>
</dbReference>
<dbReference type="Gene3D" id="3.30.70.270">
    <property type="match status" value="1"/>
</dbReference>
<keyword evidence="1" id="KW-1133">Transmembrane helix</keyword>
<comment type="caution">
    <text evidence="4">The sequence shown here is derived from an EMBL/GenBank/DDBJ whole genome shotgun (WGS) entry which is preliminary data.</text>
</comment>
<evidence type="ECO:0000256" key="1">
    <source>
        <dbReference type="SAM" id="Phobius"/>
    </source>
</evidence>
<dbReference type="InterPro" id="IPR000160">
    <property type="entry name" value="GGDEF_dom"/>
</dbReference>
<gene>
    <name evidence="4" type="ORF">KAK03_14615</name>
</gene>
<keyword evidence="4" id="KW-0808">Transferase</keyword>
<evidence type="ECO:0000259" key="3">
    <source>
        <dbReference type="PROSITE" id="PS50887"/>
    </source>
</evidence>
<keyword evidence="1" id="KW-0472">Membrane</keyword>
<dbReference type="PANTHER" id="PTHR46663:SF2">
    <property type="entry name" value="GGDEF DOMAIN-CONTAINING PROTEIN"/>
    <property type="match status" value="1"/>
</dbReference>
<keyword evidence="4" id="KW-0548">Nucleotidyltransferase</keyword>
<dbReference type="CDD" id="cd01949">
    <property type="entry name" value="GGDEF"/>
    <property type="match status" value="1"/>
</dbReference>
<keyword evidence="1" id="KW-0812">Transmembrane</keyword>
<dbReference type="PANTHER" id="PTHR46663">
    <property type="entry name" value="DIGUANYLATE CYCLASE DGCT-RELATED"/>
    <property type="match status" value="1"/>
</dbReference>
<keyword evidence="5" id="KW-1185">Reference proteome</keyword>
<protein>
    <submittedName>
        <fullName evidence="4">Diguanylate cyclase</fullName>
        <ecNumber evidence="4">2.7.7.65</ecNumber>
    </submittedName>
</protein>
<feature type="domain" description="GGDEF" evidence="3">
    <location>
        <begin position="445"/>
        <end position="573"/>
    </location>
</feature>
<dbReference type="SMART" id="SM00267">
    <property type="entry name" value="GGDEF"/>
    <property type="match status" value="1"/>
</dbReference>
<dbReference type="CDD" id="cd18774">
    <property type="entry name" value="PDC2_HK_sensor"/>
    <property type="match status" value="1"/>
</dbReference>
<dbReference type="InterPro" id="IPR043128">
    <property type="entry name" value="Rev_trsase/Diguanyl_cyclase"/>
</dbReference>
<evidence type="ECO:0000259" key="2">
    <source>
        <dbReference type="PROSITE" id="PS50885"/>
    </source>
</evidence>
<dbReference type="CDD" id="cd06225">
    <property type="entry name" value="HAMP"/>
    <property type="match status" value="1"/>
</dbReference>
<accession>A0A940YAQ0</accession>
<reference evidence="4 5" key="1">
    <citation type="submission" date="2021-04" db="EMBL/GenBank/DDBJ databases">
        <title>The genome sequence of Ideonella sp. 3Y2.</title>
        <authorList>
            <person name="Liu Y."/>
        </authorList>
    </citation>
    <scope>NUCLEOTIDE SEQUENCE [LARGE SCALE GENOMIC DNA]</scope>
    <source>
        <strain evidence="4 5">3Y2</strain>
    </source>
</reference>
<dbReference type="AlphaFoldDB" id="A0A940YAQ0"/>
<dbReference type="PROSITE" id="PS50887">
    <property type="entry name" value="GGDEF"/>
    <property type="match status" value="1"/>
</dbReference>
<organism evidence="4 5">
    <name type="scientific">Ideonella alba</name>
    <dbReference type="NCBI Taxonomy" id="2824118"/>
    <lineage>
        <taxon>Bacteria</taxon>
        <taxon>Pseudomonadati</taxon>
        <taxon>Pseudomonadota</taxon>
        <taxon>Betaproteobacteria</taxon>
        <taxon>Burkholderiales</taxon>
        <taxon>Sphaerotilaceae</taxon>
        <taxon>Ideonella</taxon>
    </lineage>
</organism>
<proteinExistence type="predicted"/>
<dbReference type="GO" id="GO:0052621">
    <property type="term" value="F:diguanylate cyclase activity"/>
    <property type="evidence" value="ECO:0007669"/>
    <property type="project" value="UniProtKB-EC"/>
</dbReference>
<dbReference type="GO" id="GO:0016020">
    <property type="term" value="C:membrane"/>
    <property type="evidence" value="ECO:0007669"/>
    <property type="project" value="InterPro"/>
</dbReference>
<dbReference type="NCBIfam" id="TIGR00254">
    <property type="entry name" value="GGDEF"/>
    <property type="match status" value="1"/>
</dbReference>